<proteinExistence type="predicted"/>
<dbReference type="OrthoDB" id="9784941at2"/>
<gene>
    <name evidence="2" type="ORF">SAMN05421659_1174</name>
</gene>
<dbReference type="Proteomes" id="UP000199701">
    <property type="component" value="Unassembled WGS sequence"/>
</dbReference>
<keyword evidence="1" id="KW-0175">Coiled coil</keyword>
<dbReference type="AlphaFoldDB" id="A0A1I0RJI6"/>
<evidence type="ECO:0000256" key="1">
    <source>
        <dbReference type="SAM" id="Coils"/>
    </source>
</evidence>
<sequence length="200" mass="23440">MAEITIDRLKDNVAFKKIPILTLDERWYQLIPDKDKSDEIKSLEKNLNDLLKKQGQVNTDLKEVKKIKSRLIQDVVDNMEDENVPDSNHQKKMSQNQRLIQEAKEKIGSLEDESLDVPIFLQEANQQLMVATVNYCYKKLNVNKDDILLLEKWISETRIKLKKNLLIKQDKEIKNQQVYSFMHDSLGPDMMGLLDKINEQ</sequence>
<organism evidence="2 3">
    <name type="scientific">[Clostridium] fimetarium</name>
    <dbReference type="NCBI Taxonomy" id="99656"/>
    <lineage>
        <taxon>Bacteria</taxon>
        <taxon>Bacillati</taxon>
        <taxon>Bacillota</taxon>
        <taxon>Clostridia</taxon>
        <taxon>Lachnospirales</taxon>
        <taxon>Lachnospiraceae</taxon>
    </lineage>
</organism>
<dbReference type="EMBL" id="FOJI01000017">
    <property type="protein sequence ID" value="SEW41171.1"/>
    <property type="molecule type" value="Genomic_DNA"/>
</dbReference>
<evidence type="ECO:0000313" key="2">
    <source>
        <dbReference type="EMBL" id="SEW41171.1"/>
    </source>
</evidence>
<accession>A0A1I0RJI6</accession>
<evidence type="ECO:0000313" key="3">
    <source>
        <dbReference type="Proteomes" id="UP000199701"/>
    </source>
</evidence>
<dbReference type="RefSeq" id="WP_092456581.1">
    <property type="nucleotide sequence ID" value="NZ_FOJI01000017.1"/>
</dbReference>
<feature type="coiled-coil region" evidence="1">
    <location>
        <begin position="33"/>
        <end position="60"/>
    </location>
</feature>
<dbReference type="STRING" id="99656.SAMN05421659_1174"/>
<keyword evidence="3" id="KW-1185">Reference proteome</keyword>
<reference evidence="2 3" key="1">
    <citation type="submission" date="2016-10" db="EMBL/GenBank/DDBJ databases">
        <authorList>
            <person name="de Groot N.N."/>
        </authorList>
    </citation>
    <scope>NUCLEOTIDE SEQUENCE [LARGE SCALE GENOMIC DNA]</scope>
    <source>
        <strain evidence="2 3">DSM 9179</strain>
    </source>
</reference>
<name>A0A1I0RJI6_9FIRM</name>
<protein>
    <submittedName>
        <fullName evidence="2">Uncharacterized protein</fullName>
    </submittedName>
</protein>